<evidence type="ECO:0000313" key="2">
    <source>
        <dbReference type="Proteomes" id="UP000183407"/>
    </source>
</evidence>
<reference evidence="2" key="1">
    <citation type="submission" date="2016-10" db="EMBL/GenBank/DDBJ databases">
        <authorList>
            <person name="Varghese N."/>
        </authorList>
    </citation>
    <scope>NUCLEOTIDE SEQUENCE [LARGE SCALE GENOMIC DNA]</scope>
    <source>
        <strain evidence="2">DSM 44719</strain>
    </source>
</reference>
<name>A0A1H5MKT6_RHOJO</name>
<dbReference type="OrthoDB" id="3404294at2"/>
<proteinExistence type="predicted"/>
<gene>
    <name evidence="1" type="ORF">SAMN04490220_9088</name>
</gene>
<dbReference type="AlphaFoldDB" id="A0A1H5MKT6"/>
<organism evidence="1 2">
    <name type="scientific">Rhodococcus jostii</name>
    <dbReference type="NCBI Taxonomy" id="132919"/>
    <lineage>
        <taxon>Bacteria</taxon>
        <taxon>Bacillati</taxon>
        <taxon>Actinomycetota</taxon>
        <taxon>Actinomycetes</taxon>
        <taxon>Mycobacteriales</taxon>
        <taxon>Nocardiaceae</taxon>
        <taxon>Rhodococcus</taxon>
    </lineage>
</organism>
<sequence length="133" mass="14202">MTDDRAALIVVDAANVVGSRPNGWWRDRAGAARRLLTQLSTWEPNPDGRADVVVVLEGAAKAAIGSEDPDSVQVVPAEGSGDDTIVDVVASAVGEDRDRLITVVTADRGLRHRVEALGARTVGPRWLLDRIEL</sequence>
<evidence type="ECO:0008006" key="3">
    <source>
        <dbReference type="Google" id="ProtNLM"/>
    </source>
</evidence>
<evidence type="ECO:0000313" key="1">
    <source>
        <dbReference type="EMBL" id="SEE89946.1"/>
    </source>
</evidence>
<dbReference type="RefSeq" id="WP_073364258.1">
    <property type="nucleotide sequence ID" value="NZ_FNTL01000005.1"/>
</dbReference>
<dbReference type="Proteomes" id="UP000183407">
    <property type="component" value="Unassembled WGS sequence"/>
</dbReference>
<protein>
    <recommendedName>
        <fullName evidence="3">YacP-like NYN domain-containing protein</fullName>
    </recommendedName>
</protein>
<dbReference type="EMBL" id="FNTL01000005">
    <property type="protein sequence ID" value="SEE89946.1"/>
    <property type="molecule type" value="Genomic_DNA"/>
</dbReference>
<accession>A0A1H5MKT6</accession>